<keyword evidence="2" id="KW-0479">Metal-binding</keyword>
<keyword evidence="11" id="KW-1185">Reference proteome</keyword>
<feature type="compositionally biased region" description="Basic and acidic residues" evidence="9">
    <location>
        <begin position="249"/>
        <end position="264"/>
    </location>
</feature>
<proteinExistence type="predicted"/>
<evidence type="ECO:0000256" key="1">
    <source>
        <dbReference type="ARBA" id="ARBA00004123"/>
    </source>
</evidence>
<dbReference type="GO" id="GO:0005694">
    <property type="term" value="C:chromosome"/>
    <property type="evidence" value="ECO:0007669"/>
    <property type="project" value="UniProtKB-ARBA"/>
</dbReference>
<evidence type="ECO:0000256" key="4">
    <source>
        <dbReference type="ARBA" id="ARBA00022771"/>
    </source>
</evidence>
<keyword evidence="4" id="KW-0863">Zinc-finger</keyword>
<evidence type="ECO:0000313" key="11">
    <source>
        <dbReference type="Proteomes" id="UP001152795"/>
    </source>
</evidence>
<dbReference type="GO" id="GO:0045893">
    <property type="term" value="P:positive regulation of DNA-templated transcription"/>
    <property type="evidence" value="ECO:0007669"/>
    <property type="project" value="UniProtKB-ARBA"/>
</dbReference>
<dbReference type="PANTHER" id="PTHR14196">
    <property type="entry name" value="ODD-SKIPPED - RELATED"/>
    <property type="match status" value="1"/>
</dbReference>
<dbReference type="EMBL" id="CACRXK020000640">
    <property type="protein sequence ID" value="CAB3983654.1"/>
    <property type="molecule type" value="Genomic_DNA"/>
</dbReference>
<evidence type="ECO:0000256" key="6">
    <source>
        <dbReference type="ARBA" id="ARBA00023015"/>
    </source>
</evidence>
<dbReference type="InterPro" id="IPR036236">
    <property type="entry name" value="Znf_C2H2_sf"/>
</dbReference>
<accession>A0A6S7FUB5</accession>
<comment type="caution">
    <text evidence="10">The sequence shown here is derived from an EMBL/GenBank/DDBJ whole genome shotgun (WGS) entry which is preliminary data.</text>
</comment>
<name>A0A6S7FUB5_PARCT</name>
<dbReference type="OrthoDB" id="427030at2759"/>
<feature type="region of interest" description="Disordered" evidence="9">
    <location>
        <begin position="243"/>
        <end position="264"/>
    </location>
</feature>
<keyword evidence="8" id="KW-0539">Nucleus</keyword>
<dbReference type="FunFam" id="3.30.160.60:FF:001732">
    <property type="entry name" value="Zgc:162936"/>
    <property type="match status" value="1"/>
</dbReference>
<dbReference type="PANTHER" id="PTHR14196:SF0">
    <property type="entry name" value="PROTEIN BOWEL"/>
    <property type="match status" value="1"/>
</dbReference>
<evidence type="ECO:0000256" key="5">
    <source>
        <dbReference type="ARBA" id="ARBA00022833"/>
    </source>
</evidence>
<keyword evidence="3" id="KW-0677">Repeat</keyword>
<evidence type="ECO:0000256" key="9">
    <source>
        <dbReference type="SAM" id="MobiDB-lite"/>
    </source>
</evidence>
<dbReference type="GO" id="GO:0008270">
    <property type="term" value="F:zinc ion binding"/>
    <property type="evidence" value="ECO:0007669"/>
    <property type="project" value="UniProtKB-KW"/>
</dbReference>
<evidence type="ECO:0000313" key="10">
    <source>
        <dbReference type="EMBL" id="CAB3983654.1"/>
    </source>
</evidence>
<dbReference type="SUPFAM" id="SSF57667">
    <property type="entry name" value="beta-beta-alpha zinc fingers"/>
    <property type="match status" value="2"/>
</dbReference>
<dbReference type="SMART" id="SM00355">
    <property type="entry name" value="ZnF_C2H2"/>
    <property type="match status" value="3"/>
</dbReference>
<reference evidence="10" key="1">
    <citation type="submission" date="2020-04" db="EMBL/GenBank/DDBJ databases">
        <authorList>
            <person name="Alioto T."/>
            <person name="Alioto T."/>
            <person name="Gomez Garrido J."/>
        </authorList>
    </citation>
    <scope>NUCLEOTIDE SEQUENCE</scope>
    <source>
        <strain evidence="10">A484AB</strain>
    </source>
</reference>
<evidence type="ECO:0000256" key="8">
    <source>
        <dbReference type="ARBA" id="ARBA00023242"/>
    </source>
</evidence>
<dbReference type="GO" id="GO:0005634">
    <property type="term" value="C:nucleus"/>
    <property type="evidence" value="ECO:0007669"/>
    <property type="project" value="UniProtKB-SubCell"/>
</dbReference>
<sequence>MSPCSAVFYSLPPSTCSRPSNSMPFQTQSCFPDVWMYQQAHGHYLNWIHPKYTNCEDQSSLIKYKICETNKKRPSVIQSTGRVLPLDEAGTNIPLTNVLPLPSKPLDVNHIISNHKGTDNKTVMLKKKQLSSERLVHEVYENQNISDPQQVSSKTWATKISVLDAPEEKGYRFCCRFCNKQYHWRSHWKAHERIHTGERPFKCEICGKDFTRSDGLQCHKHTHLRKKDSTNLMIKNEEYVPKGESFNDGNDKSSEEVELKNEGKEHFKNRLHNKVKFSKAKKGFHCHLCRKSFYSSNGLQHHLRQHSKVKGVAGNFHDRC</sequence>
<dbReference type="AlphaFoldDB" id="A0A6S7FUB5"/>
<dbReference type="GO" id="GO:0000981">
    <property type="term" value="F:DNA-binding transcription factor activity, RNA polymerase II-specific"/>
    <property type="evidence" value="ECO:0007669"/>
    <property type="project" value="TreeGrafter"/>
</dbReference>
<evidence type="ECO:0000256" key="2">
    <source>
        <dbReference type="ARBA" id="ARBA00022723"/>
    </source>
</evidence>
<evidence type="ECO:0000256" key="3">
    <source>
        <dbReference type="ARBA" id="ARBA00022737"/>
    </source>
</evidence>
<gene>
    <name evidence="10" type="ORF">PACLA_8A046227</name>
</gene>
<dbReference type="GO" id="GO:0000977">
    <property type="term" value="F:RNA polymerase II transcription regulatory region sequence-specific DNA binding"/>
    <property type="evidence" value="ECO:0007669"/>
    <property type="project" value="TreeGrafter"/>
</dbReference>
<comment type="subcellular location">
    <subcellularLocation>
        <location evidence="1">Nucleus</location>
    </subcellularLocation>
</comment>
<protein>
    <submittedName>
        <fullName evidence="10">Chromosome alignment-maintaining phospho 1-like</fullName>
    </submittedName>
</protein>
<dbReference type="InterPro" id="IPR050717">
    <property type="entry name" value="C2H2-ZF_Transcription_Reg"/>
</dbReference>
<keyword evidence="7" id="KW-0804">Transcription</keyword>
<keyword evidence="6" id="KW-0805">Transcription regulation</keyword>
<dbReference type="PROSITE" id="PS00028">
    <property type="entry name" value="ZINC_FINGER_C2H2_1"/>
    <property type="match status" value="3"/>
</dbReference>
<dbReference type="InterPro" id="IPR013087">
    <property type="entry name" value="Znf_C2H2_type"/>
</dbReference>
<keyword evidence="5" id="KW-0862">Zinc</keyword>
<dbReference type="Proteomes" id="UP001152795">
    <property type="component" value="Unassembled WGS sequence"/>
</dbReference>
<organism evidence="10 11">
    <name type="scientific">Paramuricea clavata</name>
    <name type="common">Red gorgonian</name>
    <name type="synonym">Violescent sea-whip</name>
    <dbReference type="NCBI Taxonomy" id="317549"/>
    <lineage>
        <taxon>Eukaryota</taxon>
        <taxon>Metazoa</taxon>
        <taxon>Cnidaria</taxon>
        <taxon>Anthozoa</taxon>
        <taxon>Octocorallia</taxon>
        <taxon>Malacalcyonacea</taxon>
        <taxon>Plexauridae</taxon>
        <taxon>Paramuricea</taxon>
    </lineage>
</organism>
<evidence type="ECO:0000256" key="7">
    <source>
        <dbReference type="ARBA" id="ARBA00023163"/>
    </source>
</evidence>
<dbReference type="Gene3D" id="3.30.160.60">
    <property type="entry name" value="Classic Zinc Finger"/>
    <property type="match status" value="3"/>
</dbReference>
<dbReference type="PROSITE" id="PS50157">
    <property type="entry name" value="ZINC_FINGER_C2H2_2"/>
    <property type="match status" value="3"/>
</dbReference>